<dbReference type="AlphaFoldDB" id="A0AAE2D5C9"/>
<feature type="compositionally biased region" description="Basic and acidic residues" evidence="1">
    <location>
        <begin position="241"/>
        <end position="258"/>
    </location>
</feature>
<evidence type="ECO:0000313" key="3">
    <source>
        <dbReference type="Proteomes" id="UP001292079"/>
    </source>
</evidence>
<dbReference type="Proteomes" id="UP001292079">
    <property type="component" value="Unassembled WGS sequence"/>
</dbReference>
<evidence type="ECO:0000256" key="1">
    <source>
        <dbReference type="SAM" id="MobiDB-lite"/>
    </source>
</evidence>
<feature type="region of interest" description="Disordered" evidence="1">
    <location>
        <begin position="235"/>
        <end position="273"/>
    </location>
</feature>
<accession>A0AAE2D5C9</accession>
<protein>
    <submittedName>
        <fullName evidence="2">Uncharacterized protein</fullName>
    </submittedName>
</protein>
<dbReference type="EMBL" id="JALJAT010000003">
    <property type="protein sequence ID" value="KAK4471834.1"/>
    <property type="molecule type" value="Genomic_DNA"/>
</dbReference>
<sequence>MNYRIFEGTICIMIDSKVNCPCDACMERSVCNGITFFFLKNKFWVETISEGELFQRLKTLNPLFEFQRDTVLRTVHDCFKFGEMLFDTEVSADICCVNFQHTLEESVIIWRNHTVVPASSVLHYHVVLPLSFALESLYKKQDLLNNKLLVLNQHANRLHAKLMIPMGSDMKKEDVDQDCDCPHDFSAGLFSSLATQNLFCEASKRLFTSKSLIENMPVSQVQEIQLISEVSGSSNTNVVETEEKRRSELQKKLANKGDKSKRRELKRHGILRK</sequence>
<keyword evidence="3" id="KW-1185">Reference proteome</keyword>
<reference evidence="2" key="2">
    <citation type="journal article" date="2023" name="Infect Dis Poverty">
        <title>Chromosome-scale genome of the human blood fluke Schistosoma mekongi and its implications for public health.</title>
        <authorList>
            <person name="Zhou M."/>
            <person name="Xu L."/>
            <person name="Xu D."/>
            <person name="Chen W."/>
            <person name="Khan J."/>
            <person name="Hu Y."/>
            <person name="Huang H."/>
            <person name="Wei H."/>
            <person name="Zhang Y."/>
            <person name="Chusongsang P."/>
            <person name="Tanasarnprasert K."/>
            <person name="Hu X."/>
            <person name="Limpanont Y."/>
            <person name="Lv Z."/>
        </authorList>
    </citation>
    <scope>NUCLEOTIDE SEQUENCE</scope>
    <source>
        <strain evidence="2">LV_2022a</strain>
    </source>
</reference>
<name>A0AAE2D5C9_SCHME</name>
<proteinExistence type="predicted"/>
<organism evidence="2 3">
    <name type="scientific">Schistosoma mekongi</name>
    <name type="common">Parasitic worm</name>
    <dbReference type="NCBI Taxonomy" id="38744"/>
    <lineage>
        <taxon>Eukaryota</taxon>
        <taxon>Metazoa</taxon>
        <taxon>Spiralia</taxon>
        <taxon>Lophotrochozoa</taxon>
        <taxon>Platyhelminthes</taxon>
        <taxon>Trematoda</taxon>
        <taxon>Digenea</taxon>
        <taxon>Strigeidida</taxon>
        <taxon>Schistosomatoidea</taxon>
        <taxon>Schistosomatidae</taxon>
        <taxon>Schistosoma</taxon>
    </lineage>
</organism>
<comment type="caution">
    <text evidence="2">The sequence shown here is derived from an EMBL/GenBank/DDBJ whole genome shotgun (WGS) entry which is preliminary data.</text>
</comment>
<feature type="compositionally biased region" description="Basic residues" evidence="1">
    <location>
        <begin position="259"/>
        <end position="273"/>
    </location>
</feature>
<reference evidence="2" key="1">
    <citation type="submission" date="2022-04" db="EMBL/GenBank/DDBJ databases">
        <authorList>
            <person name="Xu L."/>
            <person name="Lv Z."/>
        </authorList>
    </citation>
    <scope>NUCLEOTIDE SEQUENCE</scope>
    <source>
        <strain evidence="2">LV_2022a</strain>
    </source>
</reference>
<gene>
    <name evidence="2" type="ORF">MN116_005226</name>
</gene>
<evidence type="ECO:0000313" key="2">
    <source>
        <dbReference type="EMBL" id="KAK4471834.1"/>
    </source>
</evidence>